<dbReference type="InterPro" id="IPR050416">
    <property type="entry name" value="FAD-linked_Oxidoreductase"/>
</dbReference>
<keyword evidence="5" id="KW-0560">Oxidoreductase</keyword>
<dbReference type="Gene3D" id="3.30.43.10">
    <property type="entry name" value="Uridine Diphospho-n-acetylenolpyruvylglucosamine Reductase, domain 2"/>
    <property type="match status" value="1"/>
</dbReference>
<dbReference type="InterPro" id="IPR016167">
    <property type="entry name" value="FAD-bd_PCMH_sub1"/>
</dbReference>
<name>A0A7Y4MQU6_MYXXA</name>
<evidence type="ECO:0000313" key="9">
    <source>
        <dbReference type="Proteomes" id="UP000533080"/>
    </source>
</evidence>
<evidence type="ECO:0000256" key="3">
    <source>
        <dbReference type="ARBA" id="ARBA00022630"/>
    </source>
</evidence>
<evidence type="ECO:0000259" key="7">
    <source>
        <dbReference type="PROSITE" id="PS51387"/>
    </source>
</evidence>
<feature type="compositionally biased region" description="Basic and acidic residues" evidence="6">
    <location>
        <begin position="1"/>
        <end position="14"/>
    </location>
</feature>
<dbReference type="PANTHER" id="PTHR42973:SF39">
    <property type="entry name" value="FAD-BINDING PCMH-TYPE DOMAIN-CONTAINING PROTEIN"/>
    <property type="match status" value="1"/>
</dbReference>
<dbReference type="PANTHER" id="PTHR42973">
    <property type="entry name" value="BINDING OXIDOREDUCTASE, PUTATIVE (AFU_ORTHOLOGUE AFUA_1G17690)-RELATED"/>
    <property type="match status" value="1"/>
</dbReference>
<dbReference type="GO" id="GO:0071949">
    <property type="term" value="F:FAD binding"/>
    <property type="evidence" value="ECO:0007669"/>
    <property type="project" value="InterPro"/>
</dbReference>
<dbReference type="InterPro" id="IPR006094">
    <property type="entry name" value="Oxid_FAD_bind_N"/>
</dbReference>
<organism evidence="8 9">
    <name type="scientific">Myxococcus xanthus</name>
    <dbReference type="NCBI Taxonomy" id="34"/>
    <lineage>
        <taxon>Bacteria</taxon>
        <taxon>Pseudomonadati</taxon>
        <taxon>Myxococcota</taxon>
        <taxon>Myxococcia</taxon>
        <taxon>Myxococcales</taxon>
        <taxon>Cystobacterineae</taxon>
        <taxon>Myxococcaceae</taxon>
        <taxon>Myxococcus</taxon>
    </lineage>
</organism>
<protein>
    <submittedName>
        <fullName evidence="8">FAD-binding oxidoreductase</fullName>
    </submittedName>
</protein>
<dbReference type="Proteomes" id="UP000533080">
    <property type="component" value="Unassembled WGS sequence"/>
</dbReference>
<accession>A0A7Y4MQU6</accession>
<keyword evidence="3" id="KW-0285">Flavoprotein</keyword>
<dbReference type="InterPro" id="IPR012951">
    <property type="entry name" value="BBE"/>
</dbReference>
<dbReference type="Pfam" id="PF01565">
    <property type="entry name" value="FAD_binding_4"/>
    <property type="match status" value="1"/>
</dbReference>
<keyword evidence="4" id="KW-0274">FAD</keyword>
<comment type="cofactor">
    <cofactor evidence="1">
        <name>FAD</name>
        <dbReference type="ChEBI" id="CHEBI:57692"/>
    </cofactor>
</comment>
<evidence type="ECO:0000256" key="6">
    <source>
        <dbReference type="SAM" id="MobiDB-lite"/>
    </source>
</evidence>
<dbReference type="AlphaFoldDB" id="A0A7Y4MQU6"/>
<dbReference type="GO" id="GO:0016491">
    <property type="term" value="F:oxidoreductase activity"/>
    <property type="evidence" value="ECO:0007669"/>
    <property type="project" value="UniProtKB-KW"/>
</dbReference>
<reference evidence="8 9" key="1">
    <citation type="submission" date="2020-05" db="EMBL/GenBank/DDBJ databases">
        <authorList>
            <person name="Whitworth D."/>
        </authorList>
    </citation>
    <scope>NUCLEOTIDE SEQUENCE [LARGE SCALE GENOMIC DNA]</scope>
    <source>
        <strain evidence="8 9">AM005</strain>
    </source>
</reference>
<dbReference type="InterPro" id="IPR016169">
    <property type="entry name" value="FAD-bd_PCMH_sub2"/>
</dbReference>
<gene>
    <name evidence="8" type="ORF">HNV28_10650</name>
</gene>
<evidence type="ECO:0000256" key="4">
    <source>
        <dbReference type="ARBA" id="ARBA00022827"/>
    </source>
</evidence>
<evidence type="ECO:0000256" key="5">
    <source>
        <dbReference type="ARBA" id="ARBA00023002"/>
    </source>
</evidence>
<dbReference type="InterPro" id="IPR016166">
    <property type="entry name" value="FAD-bd_PCMH"/>
</dbReference>
<dbReference type="Gene3D" id="3.40.462.20">
    <property type="match status" value="1"/>
</dbReference>
<evidence type="ECO:0000256" key="2">
    <source>
        <dbReference type="ARBA" id="ARBA00005466"/>
    </source>
</evidence>
<dbReference type="InterPro" id="IPR036318">
    <property type="entry name" value="FAD-bd_PCMH-like_sf"/>
</dbReference>
<dbReference type="Gene3D" id="3.30.465.10">
    <property type="match status" value="1"/>
</dbReference>
<dbReference type="InterPro" id="IPR006093">
    <property type="entry name" value="Oxy_OxRdtase_FAD_BS"/>
</dbReference>
<proteinExistence type="inferred from homology"/>
<feature type="domain" description="FAD-binding PCMH-type" evidence="7">
    <location>
        <begin position="54"/>
        <end position="225"/>
    </location>
</feature>
<evidence type="ECO:0000256" key="1">
    <source>
        <dbReference type="ARBA" id="ARBA00001974"/>
    </source>
</evidence>
<dbReference type="EMBL" id="JABFNT010000027">
    <property type="protein sequence ID" value="NOJ78795.1"/>
    <property type="molecule type" value="Genomic_DNA"/>
</dbReference>
<sequence>MPLDPRSEPARTGEGRPPGLPSDRVEQLRARLRGRLVRPGDADYEEHCRVYNAMIHKRPALIARCADVADVLAAVEFAREQGLMLAVRGGGHNGAGLGTCDGGLVVDLSPMHGVRVAPESGTVRVAGGSVWGEVDHATHAFGLAVPSGIISTTGVGGLTLGGGLGHLSRRYGLTIDSLLAVDMVLADGRFVTANAQQHPDLFWAVRGGGGNFGVVTSFLFQAHPVDTILGGPTLWPLERAEEVMRWYREFIATAPETLTGFFAFLAVPPAAPFPPHLHLQKMCAVVWCYTGDPAQAEALFAPVRAMAPALDGVQTMPYPALQTMFDALYPPGLQWYWRADFVRELGDEAISRHVAFAHRLPTMHSTMHLYPIDGAAHRTAPGDTAFSFRDARWAEVIVGVDPSPDKARDITTWTKDYWDALHPYSAGGAYVNFLMDEGQERVQATYQDNYARLVEVKDRYDPTNLFRVNQNIRPSTGTPLRH</sequence>
<dbReference type="Pfam" id="PF08031">
    <property type="entry name" value="BBE"/>
    <property type="match status" value="1"/>
</dbReference>
<dbReference type="PROSITE" id="PS00862">
    <property type="entry name" value="OX2_COVAL_FAD"/>
    <property type="match status" value="1"/>
</dbReference>
<comment type="caution">
    <text evidence="8">The sequence shown here is derived from an EMBL/GenBank/DDBJ whole genome shotgun (WGS) entry which is preliminary data.</text>
</comment>
<comment type="similarity">
    <text evidence="2">Belongs to the oxygen-dependent FAD-linked oxidoreductase family.</text>
</comment>
<dbReference type="SUPFAM" id="SSF56176">
    <property type="entry name" value="FAD-binding/transporter-associated domain-like"/>
    <property type="match status" value="1"/>
</dbReference>
<feature type="region of interest" description="Disordered" evidence="6">
    <location>
        <begin position="1"/>
        <end position="24"/>
    </location>
</feature>
<evidence type="ECO:0000313" key="8">
    <source>
        <dbReference type="EMBL" id="NOJ78795.1"/>
    </source>
</evidence>
<dbReference type="PROSITE" id="PS51387">
    <property type="entry name" value="FAD_PCMH"/>
    <property type="match status" value="1"/>
</dbReference>